<dbReference type="GO" id="GO:0055070">
    <property type="term" value="P:copper ion homeostasis"/>
    <property type="evidence" value="ECO:0007669"/>
    <property type="project" value="TreeGrafter"/>
</dbReference>
<keyword evidence="10 11" id="KW-0472">Membrane</keyword>
<dbReference type="Gene3D" id="2.70.150.10">
    <property type="entry name" value="Calcium-transporting ATPase, cytoplasmic transduction domain A"/>
    <property type="match status" value="1"/>
</dbReference>
<dbReference type="GO" id="GO:0043682">
    <property type="term" value="F:P-type divalent copper transporter activity"/>
    <property type="evidence" value="ECO:0007669"/>
    <property type="project" value="TreeGrafter"/>
</dbReference>
<dbReference type="FunFam" id="2.70.150.10:FF:000020">
    <property type="entry name" value="Copper-exporting P-type ATPase A"/>
    <property type="match status" value="1"/>
</dbReference>
<dbReference type="GO" id="GO:0016887">
    <property type="term" value="F:ATP hydrolysis activity"/>
    <property type="evidence" value="ECO:0007669"/>
    <property type="project" value="InterPro"/>
</dbReference>
<feature type="transmembrane region" description="Helical" evidence="11">
    <location>
        <begin position="79"/>
        <end position="104"/>
    </location>
</feature>
<evidence type="ECO:0000256" key="6">
    <source>
        <dbReference type="ARBA" id="ARBA00022741"/>
    </source>
</evidence>
<evidence type="ECO:0000256" key="9">
    <source>
        <dbReference type="ARBA" id="ARBA00022989"/>
    </source>
</evidence>
<dbReference type="GO" id="GO:0005524">
    <property type="term" value="F:ATP binding"/>
    <property type="evidence" value="ECO:0007669"/>
    <property type="project" value="UniProtKB-KW"/>
</dbReference>
<proteinExistence type="inferred from homology"/>
<evidence type="ECO:0000313" key="13">
    <source>
        <dbReference type="EMBL" id="SVD32906.1"/>
    </source>
</evidence>
<evidence type="ECO:0000256" key="8">
    <source>
        <dbReference type="ARBA" id="ARBA00022967"/>
    </source>
</evidence>
<comment type="subcellular location">
    <subcellularLocation>
        <location evidence="1">Cell membrane</location>
        <topology evidence="1">Multi-pass membrane protein</topology>
    </subcellularLocation>
</comment>
<feature type="non-terminal residue" evidence="13">
    <location>
        <position position="293"/>
    </location>
</feature>
<dbReference type="SUPFAM" id="SSF81653">
    <property type="entry name" value="Calcium ATPase, transduction domain A"/>
    <property type="match status" value="1"/>
</dbReference>
<dbReference type="PANTHER" id="PTHR43520">
    <property type="entry name" value="ATP7, ISOFORM B"/>
    <property type="match status" value="1"/>
</dbReference>
<evidence type="ECO:0000256" key="10">
    <source>
        <dbReference type="ARBA" id="ARBA00023136"/>
    </source>
</evidence>
<keyword evidence="3" id="KW-1003">Cell membrane</keyword>
<dbReference type="NCBIfam" id="TIGR01494">
    <property type="entry name" value="ATPase_P-type"/>
    <property type="match status" value="1"/>
</dbReference>
<keyword evidence="8" id="KW-1278">Translocase</keyword>
<organism evidence="13">
    <name type="scientific">marine metagenome</name>
    <dbReference type="NCBI Taxonomy" id="408172"/>
    <lineage>
        <taxon>unclassified sequences</taxon>
        <taxon>metagenomes</taxon>
        <taxon>ecological metagenomes</taxon>
    </lineage>
</organism>
<dbReference type="PANTHER" id="PTHR43520:SF8">
    <property type="entry name" value="P-TYPE CU(+) TRANSPORTER"/>
    <property type="match status" value="1"/>
</dbReference>
<evidence type="ECO:0000256" key="3">
    <source>
        <dbReference type="ARBA" id="ARBA00022475"/>
    </source>
</evidence>
<dbReference type="EMBL" id="UINC01143780">
    <property type="protein sequence ID" value="SVD32906.1"/>
    <property type="molecule type" value="Genomic_DNA"/>
</dbReference>
<evidence type="ECO:0000256" key="11">
    <source>
        <dbReference type="SAM" id="Phobius"/>
    </source>
</evidence>
<dbReference type="InterPro" id="IPR008250">
    <property type="entry name" value="ATPase_P-typ_transduc_dom_A_sf"/>
</dbReference>
<dbReference type="InterPro" id="IPR001757">
    <property type="entry name" value="P_typ_ATPase"/>
</dbReference>
<dbReference type="GO" id="GO:0005507">
    <property type="term" value="F:copper ion binding"/>
    <property type="evidence" value="ECO:0007669"/>
    <property type="project" value="TreeGrafter"/>
</dbReference>
<dbReference type="AlphaFoldDB" id="A0A382UF58"/>
<evidence type="ECO:0000256" key="4">
    <source>
        <dbReference type="ARBA" id="ARBA00022692"/>
    </source>
</evidence>
<feature type="transmembrane region" description="Helical" evidence="11">
    <location>
        <begin position="111"/>
        <end position="132"/>
    </location>
</feature>
<feature type="domain" description="P-type ATPase A" evidence="12">
    <location>
        <begin position="180"/>
        <end position="281"/>
    </location>
</feature>
<name>A0A382UF58_9ZZZZ</name>
<keyword evidence="9 11" id="KW-1133">Transmembrane helix</keyword>
<comment type="similarity">
    <text evidence="2">Belongs to the cation transport ATPase (P-type) (TC 3.A.3) family. Type IB subfamily.</text>
</comment>
<evidence type="ECO:0000256" key="1">
    <source>
        <dbReference type="ARBA" id="ARBA00004651"/>
    </source>
</evidence>
<keyword evidence="4 11" id="KW-0812">Transmembrane</keyword>
<evidence type="ECO:0000256" key="2">
    <source>
        <dbReference type="ARBA" id="ARBA00006024"/>
    </source>
</evidence>
<feature type="non-terminal residue" evidence="13">
    <location>
        <position position="1"/>
    </location>
</feature>
<sequence length="293" mass="31760">GFVSMGAMRIAIEDAGYQMSGGAGDGSTDEDELERLSRTRELQKFRAKAAFSLFLGAIILMGNMEEAFPWMPHVLQNRYVLWAMATPVVFWAGWGFFTSGIGALRHRTSNMFTLIAIGTGTAYLFSAAVTVSPEFFEAKGMEPTVYFDTAAIIVGLILLGRYLESRARGQTSEAIRRLIELQAKTARVLRNGKEENISIKHVAVGDLVVIRPGERIPVDGTIIDGSSAVDESMLTGESLPVEKAIGSQIFGATTNKTGAFTFRAAKVGNDTILSQIIRLVEEAQGSKAPIQKT</sequence>
<evidence type="ECO:0000256" key="7">
    <source>
        <dbReference type="ARBA" id="ARBA00022840"/>
    </source>
</evidence>
<dbReference type="Pfam" id="PF00122">
    <property type="entry name" value="E1-E2_ATPase"/>
    <property type="match status" value="1"/>
</dbReference>
<keyword evidence="5" id="KW-0479">Metal-binding</keyword>
<evidence type="ECO:0000259" key="12">
    <source>
        <dbReference type="Pfam" id="PF00122"/>
    </source>
</evidence>
<dbReference type="InterPro" id="IPR059000">
    <property type="entry name" value="ATPase_P-type_domA"/>
</dbReference>
<keyword evidence="7" id="KW-0067">ATP-binding</keyword>
<feature type="transmembrane region" description="Helical" evidence="11">
    <location>
        <begin position="144"/>
        <end position="163"/>
    </location>
</feature>
<keyword evidence="6" id="KW-0547">Nucleotide-binding</keyword>
<evidence type="ECO:0000256" key="5">
    <source>
        <dbReference type="ARBA" id="ARBA00022723"/>
    </source>
</evidence>
<accession>A0A382UF58</accession>
<protein>
    <recommendedName>
        <fullName evidence="12">P-type ATPase A domain-containing protein</fullName>
    </recommendedName>
</protein>
<gene>
    <name evidence="13" type="ORF">METZ01_LOCUS385760</name>
</gene>
<feature type="transmembrane region" description="Helical" evidence="11">
    <location>
        <begin position="45"/>
        <end position="64"/>
    </location>
</feature>
<reference evidence="13" key="1">
    <citation type="submission" date="2018-05" db="EMBL/GenBank/DDBJ databases">
        <authorList>
            <person name="Lanie J.A."/>
            <person name="Ng W.-L."/>
            <person name="Kazmierczak K.M."/>
            <person name="Andrzejewski T.M."/>
            <person name="Davidsen T.M."/>
            <person name="Wayne K.J."/>
            <person name="Tettelin H."/>
            <person name="Glass J.I."/>
            <person name="Rusch D."/>
            <person name="Podicherti R."/>
            <person name="Tsui H.-C.T."/>
            <person name="Winkler M.E."/>
        </authorList>
    </citation>
    <scope>NUCLEOTIDE SEQUENCE</scope>
</reference>
<dbReference type="GO" id="GO:0005886">
    <property type="term" value="C:plasma membrane"/>
    <property type="evidence" value="ECO:0007669"/>
    <property type="project" value="UniProtKB-SubCell"/>
</dbReference>